<name>U4QZZ9_9FIRM</name>
<comment type="caution">
    <text evidence="4">The sequence shown here is derived from an EMBL/GenBank/DDBJ whole genome shotgun (WGS) entry which is preliminary data.</text>
</comment>
<dbReference type="EMBL" id="ATAY01000076">
    <property type="protein sequence ID" value="EPR10041.1"/>
    <property type="molecule type" value="Genomic_DNA"/>
</dbReference>
<dbReference type="OrthoDB" id="1736157at2"/>
<dbReference type="SMART" id="SM01067">
    <property type="entry name" value="CBM_3"/>
    <property type="match status" value="1"/>
</dbReference>
<dbReference type="PATRIC" id="fig|1330534.3.peg.3008"/>
<organism evidence="4 5">
    <name type="scientific">Ruminiclostridium papyrosolvens C7</name>
    <dbReference type="NCBI Taxonomy" id="1330534"/>
    <lineage>
        <taxon>Bacteria</taxon>
        <taxon>Bacillati</taxon>
        <taxon>Bacillota</taxon>
        <taxon>Clostridia</taxon>
        <taxon>Eubacteriales</taxon>
        <taxon>Oscillospiraceae</taxon>
        <taxon>Ruminiclostridium</taxon>
    </lineage>
</organism>
<dbReference type="RefSeq" id="WP_020816471.1">
    <property type="nucleotide sequence ID" value="NZ_ATAY01000076.1"/>
</dbReference>
<dbReference type="Pfam" id="PF05345">
    <property type="entry name" value="He_PIG"/>
    <property type="match status" value="1"/>
</dbReference>
<dbReference type="SUPFAM" id="SSF49313">
    <property type="entry name" value="Cadherin-like"/>
    <property type="match status" value="1"/>
</dbReference>
<protein>
    <recommendedName>
        <fullName evidence="3">CBM3 domain-containing protein</fullName>
    </recommendedName>
</protein>
<dbReference type="InterPro" id="IPR036966">
    <property type="entry name" value="CBM3_sf"/>
</dbReference>
<dbReference type="SUPFAM" id="SSF52129">
    <property type="entry name" value="Caspase-like"/>
    <property type="match status" value="1"/>
</dbReference>
<dbReference type="GO" id="GO:0005509">
    <property type="term" value="F:calcium ion binding"/>
    <property type="evidence" value="ECO:0007669"/>
    <property type="project" value="InterPro"/>
</dbReference>
<dbReference type="SUPFAM" id="SSF49384">
    <property type="entry name" value="Carbohydrate-binding domain"/>
    <property type="match status" value="1"/>
</dbReference>
<sequence>MQKRSKIISATLAFLLLFQLFTFVINPPANAASGALRVEMYMENTAPTTNTISPNFKIANYGVNSLSLSSVNIRYYFTKDSGSTQNFNCDVSGVTGSFVDMTAPTANADNYLEISFPAGMSLAPNTSLELKTNISKADGSNYNQQNDYSFSLANTGYTEWSKATAYINNIKIWGSEPVFDPTHGFLVIVSSKIYGTCQSELNTYLSDLANEGWSPTLIKVNNVPDSNYAGDESFHVCENPNALKQVIRGYYEQGYQGFVIIGSAPSIPSASWEANPGSNENVPTDLFYSDMSNWSDSDGDGLYEASYNSQTSAPDMIYGRISAGAISDSDQQASQKTSEYLSKIHAFRFTENMTFDAKAFSFVDDDFVEYEPKMVSGLANLEKDIYSISNKSSTTKDNFMKLLKGGYRLGYETIHASQEGWSIPTHPNGSEDSAIFDYPSIDDINSITVKVNYLHLNSCSACDFTTSNLGATFLFNKDSNTGESNVCNITGMTISSNFFADPQYFEDLKTNCIGTAFNNMVSRFQDMNTNLRPEFILLGDPTLKYNFTKPQNKCPLVSNDLSDVNAYPNKPFKINFQTTDPENDPVFLDVAGLPDGASYNSNTKTIDWVPQASQAGNSYTVILTAYNKDSSGITINKYAQEFTIYVSRMSLYSQDIPNPGFESLNTDGTPSGWTQNVWYGRTYLDQNVVNSGSYSACVTGNDINTGGYYELDTNIEPDTHYLISGYIKTSNVTATYGRGACLEIQVPSTYGGMNCFFSNSIAGTQDWTPVYMHWYSGSDTSLKLHLSLNSSGTAWFDDIKLEKDYNLGFEFSANNKASGWSFYSSNSDPDTNSISMSDSSTKHSGLRSVSILSNQASNYAFLHKNIPVETNTDYRVSAWVKTQNVISGAVGANLAVISGTDLAVSGSVLDTNNGWTQIYVDFNSGSNTNAKIYCRLGDAINLAKGTAWFDDITIEKK</sequence>
<feature type="chain" id="PRO_5004654250" description="CBM3 domain-containing protein" evidence="2">
    <location>
        <begin position="32"/>
        <end position="957"/>
    </location>
</feature>
<feature type="signal peptide" evidence="2">
    <location>
        <begin position="1"/>
        <end position="31"/>
    </location>
</feature>
<dbReference type="InterPro" id="IPR001956">
    <property type="entry name" value="CBM3"/>
</dbReference>
<dbReference type="InterPro" id="IPR029030">
    <property type="entry name" value="Caspase-like_dom_sf"/>
</dbReference>
<evidence type="ECO:0000256" key="2">
    <source>
        <dbReference type="SAM" id="SignalP"/>
    </source>
</evidence>
<keyword evidence="2" id="KW-0732">Signal</keyword>
<evidence type="ECO:0000256" key="1">
    <source>
        <dbReference type="ARBA" id="ARBA00022801"/>
    </source>
</evidence>
<dbReference type="Gene3D" id="2.60.120.260">
    <property type="entry name" value="Galactose-binding domain-like"/>
    <property type="match status" value="2"/>
</dbReference>
<keyword evidence="1" id="KW-0378">Hydrolase</keyword>
<dbReference type="InterPro" id="IPR008979">
    <property type="entry name" value="Galactose-bd-like_sf"/>
</dbReference>
<dbReference type="InterPro" id="IPR029031">
    <property type="entry name" value="Gingipain_N_sf"/>
</dbReference>
<dbReference type="Pfam" id="PF00942">
    <property type="entry name" value="CBM_3"/>
    <property type="match status" value="1"/>
</dbReference>
<proteinExistence type="predicted"/>
<dbReference type="Gene3D" id="3.40.50.10390">
    <property type="entry name" value="Gingipain r, domain 1"/>
    <property type="match status" value="1"/>
</dbReference>
<dbReference type="GO" id="GO:0030248">
    <property type="term" value="F:cellulose binding"/>
    <property type="evidence" value="ECO:0007669"/>
    <property type="project" value="InterPro"/>
</dbReference>
<dbReference type="Gene3D" id="2.60.40.710">
    <property type="entry name" value="Endoglucanase-like"/>
    <property type="match status" value="1"/>
</dbReference>
<dbReference type="AlphaFoldDB" id="U4QZZ9"/>
<dbReference type="Pfam" id="PF02018">
    <property type="entry name" value="CBM_4_9"/>
    <property type="match status" value="1"/>
</dbReference>
<reference evidence="4 5" key="1">
    <citation type="journal article" date="2013" name="Genome Announc.">
        <title>Draft Genome Sequence of the Cellulolytic Bacterium Clostridium papyrosolvens C7 (ATCC 700395).</title>
        <authorList>
            <person name="Zepeda V."/>
            <person name="Dassa B."/>
            <person name="Borovok I."/>
            <person name="Lamed R."/>
            <person name="Bayer E.A."/>
            <person name="Cate J.H."/>
        </authorList>
    </citation>
    <scope>NUCLEOTIDE SEQUENCE [LARGE SCALE GENOMIC DNA]</scope>
    <source>
        <strain evidence="4 5">C7</strain>
    </source>
</reference>
<accession>U4QZZ9</accession>
<gene>
    <name evidence="4" type="ORF">L323_15175</name>
</gene>
<evidence type="ECO:0000313" key="5">
    <source>
        <dbReference type="Proteomes" id="UP000016860"/>
    </source>
</evidence>
<dbReference type="SUPFAM" id="SSF49785">
    <property type="entry name" value="Galactose-binding domain-like"/>
    <property type="match status" value="1"/>
</dbReference>
<dbReference type="InterPro" id="IPR013783">
    <property type="entry name" value="Ig-like_fold"/>
</dbReference>
<feature type="domain" description="CBM3" evidence="3">
    <location>
        <begin position="32"/>
        <end position="178"/>
    </location>
</feature>
<dbReference type="InterPro" id="IPR003305">
    <property type="entry name" value="CenC_carb-bd"/>
</dbReference>
<dbReference type="GO" id="GO:0016020">
    <property type="term" value="C:membrane"/>
    <property type="evidence" value="ECO:0007669"/>
    <property type="project" value="InterPro"/>
</dbReference>
<dbReference type="InterPro" id="IPR015919">
    <property type="entry name" value="Cadherin-like_sf"/>
</dbReference>
<dbReference type="InterPro" id="IPR008965">
    <property type="entry name" value="CBM2/CBM3_carb-bd_dom_sf"/>
</dbReference>
<dbReference type="PROSITE" id="PS51172">
    <property type="entry name" value="CBM3"/>
    <property type="match status" value="1"/>
</dbReference>
<dbReference type="Gene3D" id="2.60.40.10">
    <property type="entry name" value="Immunoglobulins"/>
    <property type="match status" value="1"/>
</dbReference>
<dbReference type="Proteomes" id="UP000016860">
    <property type="component" value="Unassembled WGS sequence"/>
</dbReference>
<evidence type="ECO:0000259" key="3">
    <source>
        <dbReference type="PROSITE" id="PS51172"/>
    </source>
</evidence>
<dbReference type="GO" id="GO:0016798">
    <property type="term" value="F:hydrolase activity, acting on glycosyl bonds"/>
    <property type="evidence" value="ECO:0007669"/>
    <property type="project" value="InterPro"/>
</dbReference>
<dbReference type="GO" id="GO:0005975">
    <property type="term" value="P:carbohydrate metabolic process"/>
    <property type="evidence" value="ECO:0007669"/>
    <property type="project" value="InterPro"/>
</dbReference>
<evidence type="ECO:0000313" key="4">
    <source>
        <dbReference type="EMBL" id="EPR10041.1"/>
    </source>
</evidence>
<dbReference type="STRING" id="1330534.L323_15175"/>